<feature type="coiled-coil region" evidence="1">
    <location>
        <begin position="314"/>
        <end position="341"/>
    </location>
</feature>
<evidence type="ECO:0000313" key="2">
    <source>
        <dbReference type="EMBL" id="AEG73117.1"/>
    </source>
</evidence>
<dbReference type="Proteomes" id="UP000007952">
    <property type="component" value="Chromosome"/>
</dbReference>
<organism evidence="2 3">
    <name type="scientific">Mycoplasma haemofelis (strain Ohio2)</name>
    <dbReference type="NCBI Taxonomy" id="859194"/>
    <lineage>
        <taxon>Bacteria</taxon>
        <taxon>Bacillati</taxon>
        <taxon>Mycoplasmatota</taxon>
        <taxon>Mollicutes</taxon>
        <taxon>Mycoplasmataceae</taxon>
        <taxon>Mycoplasma</taxon>
    </lineage>
</organism>
<accession>F6FIR9</accession>
<protein>
    <submittedName>
        <fullName evidence="2">Uncharacterized protein</fullName>
    </submittedName>
</protein>
<evidence type="ECO:0000256" key="1">
    <source>
        <dbReference type="SAM" id="Coils"/>
    </source>
</evidence>
<reference key="2">
    <citation type="submission" date="2011-05" db="EMBL/GenBank/DDBJ databases">
        <title>The Genome of Mycoplasma haemofelis Strain Ohio2, a pathogenic hemoplasma of the cat.</title>
        <authorList>
            <person name="Santos A.P."/>
            <person name="Guimaraes A.M.S."/>
            <person name="SanMiguel P.J."/>
            <person name="Martin S.W."/>
            <person name="Messick J.B."/>
        </authorList>
    </citation>
    <scope>NUCLEOTIDE SEQUENCE</scope>
    <source>
        <strain>Ohio2</strain>
    </source>
</reference>
<reference evidence="2 3" key="1">
    <citation type="journal article" date="2011" name="J. Bacteriol.">
        <title>Complete genome sequences of two hemotropic Mycoplasmas, Mycoplasma haemofelis strain Ohio2 and Mycoplasma suis strain Illinois.</title>
        <authorList>
            <person name="Messick J.B."/>
            <person name="Santos A.P."/>
            <person name="Guimaraes A.M."/>
        </authorList>
    </citation>
    <scope>NUCLEOTIDE SEQUENCE [LARGE SCALE GENOMIC DNA]</scope>
    <source>
        <strain evidence="2 3">Ohio2</strain>
    </source>
</reference>
<evidence type="ECO:0000313" key="3">
    <source>
        <dbReference type="Proteomes" id="UP000007952"/>
    </source>
</evidence>
<keyword evidence="1" id="KW-0175">Coiled coil</keyword>
<name>F6FIR9_MYCHI</name>
<sequence>MSIDIDPWMELSNISEKLIAELDESVPRWRRWIDKLALDKAAREGILDEFWLLDYIRDANRARTYREINDRGLLIFRNLFVKLDKPLIEVFAQSGVRAARYLDELLEVEEKIAKIIKKYKEEWKAKNDEEARRKIDALFSRAHEKIKERSNAYETYLNNISWKSKRVAHEYNPVKARKWRSMVMLHMDNFRQENERVYKSQQTILEKFKETLRENLGLNNSQERSLIDEIKDCLVKAAKNQRRLRREFVDSLIGLFTDGQDSSDFTHFISGFSGVSSESRDLLRLLVRSDFIASAFLAVASTQCFKQKVQDAFFKELEKLLDMAEERKEELRKTIDAVYNSDVYKFCNGGGVLTALAHFGTWGFCTGFTAAVNTIDHALHNVEVYRRLVVVIKNAMDIAGLPIGGGWVALATWAADFASDVVFGKTISAAICEFVEEMIADELEFIAGLLER</sequence>
<dbReference type="HOGENOM" id="CLU_605234_0_0_14"/>
<dbReference type="AlphaFoldDB" id="F6FIR9"/>
<dbReference type="EMBL" id="CP002808">
    <property type="protein sequence ID" value="AEG73117.1"/>
    <property type="molecule type" value="Genomic_DNA"/>
</dbReference>
<gene>
    <name evidence="2" type="ordered locus">MHF_0853</name>
</gene>
<dbReference type="KEGG" id="mhf:MHF_0853"/>
<dbReference type="STRING" id="859194.MHF_0853"/>
<proteinExistence type="predicted"/>